<keyword evidence="4" id="KW-1185">Reference proteome</keyword>
<organism evidence="3 4">
    <name type="scientific">Kineosporia succinea</name>
    <dbReference type="NCBI Taxonomy" id="84632"/>
    <lineage>
        <taxon>Bacteria</taxon>
        <taxon>Bacillati</taxon>
        <taxon>Actinomycetota</taxon>
        <taxon>Actinomycetes</taxon>
        <taxon>Kineosporiales</taxon>
        <taxon>Kineosporiaceae</taxon>
        <taxon>Kineosporia</taxon>
    </lineage>
</organism>
<feature type="region of interest" description="Disordered" evidence="1">
    <location>
        <begin position="251"/>
        <end position="271"/>
    </location>
</feature>
<gene>
    <name evidence="3" type="ORF">J2S57_003230</name>
</gene>
<sequence length="331" mass="35151">MTLDSNEMAPTNDGRIAPVVEGRRRAWPVLLLALPAFVAIWSGWVELGRLTGFGEVQPLPGIWDALTIDTAITLPVGVETYAAYALNVWLAGGTSTRATRFARASALGSLALGAAGQVAYHLMSAAGMVSAPWQITAVVACLPVAVLGMGAALYHLVNEHQAEDVPALDAAEAWTERSVIANAVRERHPDPIAETAAETADVLAEPGHGEEPETDDAAVAVGELSREEDSLSRLIDLVNVMNARHPEWNLPVPEARTEGRPGASTRKPRRVDAGTKIRDLRAKHPDWTVEKIAAKAGVTDRTVRRHLNAPTAIAPTAIAPVEADQTPDLAA</sequence>
<reference evidence="3 4" key="1">
    <citation type="submission" date="2023-07" db="EMBL/GenBank/DDBJ databases">
        <title>Sequencing the genomes of 1000 actinobacteria strains.</title>
        <authorList>
            <person name="Klenk H.-P."/>
        </authorList>
    </citation>
    <scope>NUCLEOTIDE SEQUENCE [LARGE SCALE GENOMIC DNA]</scope>
    <source>
        <strain evidence="3 4">DSM 44388</strain>
    </source>
</reference>
<keyword evidence="2" id="KW-0472">Membrane</keyword>
<evidence type="ECO:0000313" key="3">
    <source>
        <dbReference type="EMBL" id="MDP9827481.1"/>
    </source>
</evidence>
<comment type="caution">
    <text evidence="3">The sequence shown here is derived from an EMBL/GenBank/DDBJ whole genome shotgun (WGS) entry which is preliminary data.</text>
</comment>
<evidence type="ECO:0000256" key="1">
    <source>
        <dbReference type="SAM" id="MobiDB-lite"/>
    </source>
</evidence>
<protein>
    <submittedName>
        <fullName evidence="3">AraC-like DNA-binding protein</fullName>
    </submittedName>
</protein>
<proteinExistence type="predicted"/>
<keyword evidence="2" id="KW-1133">Transmembrane helix</keyword>
<accession>A0ABT9P458</accession>
<dbReference type="EMBL" id="JAUSQZ010000001">
    <property type="protein sequence ID" value="MDP9827481.1"/>
    <property type="molecule type" value="Genomic_DNA"/>
</dbReference>
<keyword evidence="2" id="KW-0812">Transmembrane</keyword>
<name>A0ABT9P458_9ACTN</name>
<evidence type="ECO:0000256" key="2">
    <source>
        <dbReference type="SAM" id="Phobius"/>
    </source>
</evidence>
<feature type="transmembrane region" description="Helical" evidence="2">
    <location>
        <begin position="101"/>
        <end position="123"/>
    </location>
</feature>
<evidence type="ECO:0000313" key="4">
    <source>
        <dbReference type="Proteomes" id="UP001235712"/>
    </source>
</evidence>
<feature type="transmembrane region" description="Helical" evidence="2">
    <location>
        <begin position="135"/>
        <end position="157"/>
    </location>
</feature>
<feature type="transmembrane region" description="Helical" evidence="2">
    <location>
        <begin position="65"/>
        <end position="89"/>
    </location>
</feature>
<dbReference type="Proteomes" id="UP001235712">
    <property type="component" value="Unassembled WGS sequence"/>
</dbReference>
<feature type="transmembrane region" description="Helical" evidence="2">
    <location>
        <begin position="26"/>
        <end position="45"/>
    </location>
</feature>